<name>A0AAN6NJP4_9PEZI</name>
<evidence type="ECO:0000256" key="6">
    <source>
        <dbReference type="PROSITE-ProRule" id="PRU00175"/>
    </source>
</evidence>
<comment type="catalytic activity">
    <reaction evidence="1">
        <text>S-ubiquitinyl-[E2 ubiquitin-conjugating enzyme]-L-cysteine + [acceptor protein]-L-lysine = [E2 ubiquitin-conjugating enzyme]-L-cysteine + N(6)-ubiquitinyl-[acceptor protein]-L-lysine.</text>
        <dbReference type="EC" id="2.3.2.27"/>
    </reaction>
</comment>
<gene>
    <name evidence="9" type="ORF">QBC46DRAFT_369592</name>
</gene>
<dbReference type="SUPFAM" id="SSF57850">
    <property type="entry name" value="RING/U-box"/>
    <property type="match status" value="1"/>
</dbReference>
<keyword evidence="10" id="KW-1185">Reference proteome</keyword>
<evidence type="ECO:0000256" key="7">
    <source>
        <dbReference type="SAM" id="MobiDB-lite"/>
    </source>
</evidence>
<accession>A0AAN6NJP4</accession>
<feature type="region of interest" description="Disordered" evidence="7">
    <location>
        <begin position="94"/>
        <end position="128"/>
    </location>
</feature>
<dbReference type="InterPro" id="IPR013083">
    <property type="entry name" value="Znf_RING/FYVE/PHD"/>
</dbReference>
<dbReference type="GO" id="GO:0061630">
    <property type="term" value="F:ubiquitin protein ligase activity"/>
    <property type="evidence" value="ECO:0007669"/>
    <property type="project" value="UniProtKB-EC"/>
</dbReference>
<keyword evidence="6" id="KW-0479">Metal-binding</keyword>
<evidence type="ECO:0000256" key="1">
    <source>
        <dbReference type="ARBA" id="ARBA00000900"/>
    </source>
</evidence>
<keyword evidence="6" id="KW-0862">Zinc</keyword>
<evidence type="ECO:0000256" key="4">
    <source>
        <dbReference type="ARBA" id="ARBA00023015"/>
    </source>
</evidence>
<keyword evidence="4" id="KW-0805">Transcription regulation</keyword>
<dbReference type="GO" id="GO:0008270">
    <property type="term" value="F:zinc ion binding"/>
    <property type="evidence" value="ECO:0007669"/>
    <property type="project" value="UniProtKB-KW"/>
</dbReference>
<dbReference type="EMBL" id="MU853752">
    <property type="protein sequence ID" value="KAK3946364.1"/>
    <property type="molecule type" value="Genomic_DNA"/>
</dbReference>
<dbReference type="GO" id="GO:0000209">
    <property type="term" value="P:protein polyubiquitination"/>
    <property type="evidence" value="ECO:0007669"/>
    <property type="project" value="TreeGrafter"/>
</dbReference>
<evidence type="ECO:0000259" key="8">
    <source>
        <dbReference type="PROSITE" id="PS50089"/>
    </source>
</evidence>
<protein>
    <recommendedName>
        <fullName evidence="2">RING-type E3 ubiquitin transferase</fullName>
        <ecNumber evidence="2">2.3.2.27</ecNumber>
    </recommendedName>
</protein>
<dbReference type="PANTHER" id="PTHR46077">
    <property type="entry name" value="E3 UBIQUITIN-PROTEIN LIGASE TOPORS"/>
    <property type="match status" value="1"/>
</dbReference>
<dbReference type="PANTHER" id="PTHR46077:SF1">
    <property type="entry name" value="TOP1 BINDING ARGININE_SERINE RICH PROTEIN, E3 UBIQUITIN LIGASE"/>
    <property type="match status" value="1"/>
</dbReference>
<dbReference type="PROSITE" id="PS50089">
    <property type="entry name" value="ZF_RING_2"/>
    <property type="match status" value="1"/>
</dbReference>
<comment type="caution">
    <text evidence="9">The sequence shown here is derived from an EMBL/GenBank/DDBJ whole genome shotgun (WGS) entry which is preliminary data.</text>
</comment>
<dbReference type="GO" id="GO:0006513">
    <property type="term" value="P:protein monoubiquitination"/>
    <property type="evidence" value="ECO:0007669"/>
    <property type="project" value="TreeGrafter"/>
</dbReference>
<dbReference type="EC" id="2.3.2.27" evidence="2"/>
<dbReference type="Proteomes" id="UP001303473">
    <property type="component" value="Unassembled WGS sequence"/>
</dbReference>
<evidence type="ECO:0000256" key="2">
    <source>
        <dbReference type="ARBA" id="ARBA00012483"/>
    </source>
</evidence>
<dbReference type="AlphaFoldDB" id="A0AAN6NJP4"/>
<reference evidence="10" key="1">
    <citation type="journal article" date="2023" name="Mol. Phylogenet. Evol.">
        <title>Genome-scale phylogeny and comparative genomics of the fungal order Sordariales.</title>
        <authorList>
            <person name="Hensen N."/>
            <person name="Bonometti L."/>
            <person name="Westerberg I."/>
            <person name="Brannstrom I.O."/>
            <person name="Guillou S."/>
            <person name="Cros-Aarteil S."/>
            <person name="Calhoun S."/>
            <person name="Haridas S."/>
            <person name="Kuo A."/>
            <person name="Mondo S."/>
            <person name="Pangilinan J."/>
            <person name="Riley R."/>
            <person name="LaButti K."/>
            <person name="Andreopoulos B."/>
            <person name="Lipzen A."/>
            <person name="Chen C."/>
            <person name="Yan M."/>
            <person name="Daum C."/>
            <person name="Ng V."/>
            <person name="Clum A."/>
            <person name="Steindorff A."/>
            <person name="Ohm R.A."/>
            <person name="Martin F."/>
            <person name="Silar P."/>
            <person name="Natvig D.O."/>
            <person name="Lalanne C."/>
            <person name="Gautier V."/>
            <person name="Ament-Velasquez S.L."/>
            <person name="Kruys A."/>
            <person name="Hutchinson M.I."/>
            <person name="Powell A.J."/>
            <person name="Barry K."/>
            <person name="Miller A.N."/>
            <person name="Grigoriev I.V."/>
            <person name="Debuchy R."/>
            <person name="Gladieux P."/>
            <person name="Hiltunen Thoren M."/>
            <person name="Johannesson H."/>
        </authorList>
    </citation>
    <scope>NUCLEOTIDE SEQUENCE [LARGE SCALE GENOMIC DNA]</scope>
    <source>
        <strain evidence="10">CBS 340.73</strain>
    </source>
</reference>
<evidence type="ECO:0000313" key="10">
    <source>
        <dbReference type="Proteomes" id="UP001303473"/>
    </source>
</evidence>
<proteinExistence type="predicted"/>
<keyword evidence="6" id="KW-0863">Zinc-finger</keyword>
<dbReference type="Gene3D" id="3.30.40.10">
    <property type="entry name" value="Zinc/RING finger domain, C3HC4 (zinc finger)"/>
    <property type="match status" value="1"/>
</dbReference>
<organism evidence="9 10">
    <name type="scientific">Diplogelasinospora grovesii</name>
    <dbReference type="NCBI Taxonomy" id="303347"/>
    <lineage>
        <taxon>Eukaryota</taxon>
        <taxon>Fungi</taxon>
        <taxon>Dikarya</taxon>
        <taxon>Ascomycota</taxon>
        <taxon>Pezizomycotina</taxon>
        <taxon>Sordariomycetes</taxon>
        <taxon>Sordariomycetidae</taxon>
        <taxon>Sordariales</taxon>
        <taxon>Diplogelasinosporaceae</taxon>
        <taxon>Diplogelasinospora</taxon>
    </lineage>
</organism>
<dbReference type="Pfam" id="PF13639">
    <property type="entry name" value="zf-RING_2"/>
    <property type="match status" value="1"/>
</dbReference>
<dbReference type="InterPro" id="IPR001841">
    <property type="entry name" value="Znf_RING"/>
</dbReference>
<evidence type="ECO:0000256" key="3">
    <source>
        <dbReference type="ARBA" id="ARBA00022679"/>
    </source>
</evidence>
<feature type="domain" description="RING-type" evidence="8">
    <location>
        <begin position="34"/>
        <end position="74"/>
    </location>
</feature>
<sequence>MDTEPNTEDLRSQVLQNTLQQISSLSSEGATECCVICLGDIVEQCEAQPCRHRNFDYLCLITWLEEHPTCPLCKSDITEVRYELGQTGQQGKVYKVPAPSASKGQSEEGMRRWAPILSRSPREPEDEAIQRRRHIYRHKLYSLHVGSNRKQPAESRYRELSPQLFQRDPELVSRARVWLRRELRVFEFLYADESNNSAHRRRPSNAEFLREYIIAILKTVDVQGGSGQAEDMIQEFLGRQSTRLLLHELRA</sequence>
<evidence type="ECO:0000256" key="5">
    <source>
        <dbReference type="ARBA" id="ARBA00023163"/>
    </source>
</evidence>
<keyword evidence="5" id="KW-0804">Transcription</keyword>
<evidence type="ECO:0000313" key="9">
    <source>
        <dbReference type="EMBL" id="KAK3946364.1"/>
    </source>
</evidence>
<keyword evidence="3" id="KW-0808">Transferase</keyword>